<dbReference type="PROSITE" id="PS00211">
    <property type="entry name" value="ABC_TRANSPORTER_1"/>
    <property type="match status" value="1"/>
</dbReference>
<keyword evidence="2" id="KW-0813">Transport</keyword>
<dbReference type="GO" id="GO:0016887">
    <property type="term" value="F:ATP hydrolysis activity"/>
    <property type="evidence" value="ECO:0007669"/>
    <property type="project" value="InterPro"/>
</dbReference>
<dbReference type="SMART" id="SM00382">
    <property type="entry name" value="AAA"/>
    <property type="match status" value="1"/>
</dbReference>
<evidence type="ECO:0000256" key="4">
    <source>
        <dbReference type="ARBA" id="ARBA00022840"/>
    </source>
</evidence>
<dbReference type="InterPro" id="IPR003593">
    <property type="entry name" value="AAA+_ATPase"/>
</dbReference>
<organism evidence="6 7">
    <name type="scientific">Phoenicibacter congonensis</name>
    <dbReference type="NCBI Taxonomy" id="1944646"/>
    <lineage>
        <taxon>Bacteria</taxon>
        <taxon>Bacillati</taxon>
        <taxon>Actinomycetota</taxon>
        <taxon>Coriobacteriia</taxon>
        <taxon>Eggerthellales</taxon>
        <taxon>Eggerthellaceae</taxon>
        <taxon>Phoenicibacter</taxon>
    </lineage>
</organism>
<evidence type="ECO:0000256" key="1">
    <source>
        <dbReference type="ARBA" id="ARBA00005417"/>
    </source>
</evidence>
<evidence type="ECO:0000259" key="5">
    <source>
        <dbReference type="PROSITE" id="PS50893"/>
    </source>
</evidence>
<dbReference type="GO" id="GO:0005524">
    <property type="term" value="F:ATP binding"/>
    <property type="evidence" value="ECO:0007669"/>
    <property type="project" value="UniProtKB-KW"/>
</dbReference>
<protein>
    <submittedName>
        <fullName evidence="6">ABC transporter ATP-binding protein</fullName>
    </submittedName>
</protein>
<sequence>MFISFLKYKANHRKTNASNGVMFYHLKMQNLLEIKDVTYSYSNQNEIISNFSLCLNSGEHIAIIGPNGKGKTTLLKIAAGLIQPASGQVLFDGSSTDAQDYKSLRPRISFLFQKPQTQIIGQTPFEDVVFGLKNTVVKKEEAKEIAKATLVRLNIEEIANLDSYSLSGGQSQMVAFAGAIATQPKLLLLDEPTSMLDAEFKVKMIEVTKELQCQGTAILSVSHDSDFLEHANKVITL</sequence>
<dbReference type="InterPro" id="IPR017871">
    <property type="entry name" value="ABC_transporter-like_CS"/>
</dbReference>
<dbReference type="Proteomes" id="UP001168575">
    <property type="component" value="Unassembled WGS sequence"/>
</dbReference>
<keyword evidence="7" id="KW-1185">Reference proteome</keyword>
<reference evidence="6" key="1">
    <citation type="submission" date="2023-07" db="EMBL/GenBank/DDBJ databases">
        <title>Between Cages and Wild: Unraveling the Impact of Captivity on Animal Microbiomes and Antimicrobial Resistance.</title>
        <authorList>
            <person name="Schmartz G.P."/>
            <person name="Rehner J."/>
            <person name="Schuff M.J."/>
            <person name="Becker S.L."/>
            <person name="Kravczyk M."/>
            <person name="Gurevich A."/>
            <person name="Francke R."/>
            <person name="Mueller R."/>
            <person name="Keller V."/>
            <person name="Keller A."/>
        </authorList>
    </citation>
    <scope>NUCLEOTIDE SEQUENCE</scope>
    <source>
        <strain evidence="6">S12M_St_49</strain>
    </source>
</reference>
<dbReference type="InterPro" id="IPR015856">
    <property type="entry name" value="ABC_transpr_CbiO/EcfA_su"/>
</dbReference>
<dbReference type="Pfam" id="PF00005">
    <property type="entry name" value="ABC_tran"/>
    <property type="match status" value="1"/>
</dbReference>
<evidence type="ECO:0000313" key="7">
    <source>
        <dbReference type="Proteomes" id="UP001168575"/>
    </source>
</evidence>
<dbReference type="SUPFAM" id="SSF52540">
    <property type="entry name" value="P-loop containing nucleoside triphosphate hydrolases"/>
    <property type="match status" value="1"/>
</dbReference>
<dbReference type="GO" id="GO:0043190">
    <property type="term" value="C:ATP-binding cassette (ABC) transporter complex"/>
    <property type="evidence" value="ECO:0007669"/>
    <property type="project" value="TreeGrafter"/>
</dbReference>
<dbReference type="Gene3D" id="3.40.50.300">
    <property type="entry name" value="P-loop containing nucleotide triphosphate hydrolases"/>
    <property type="match status" value="1"/>
</dbReference>
<name>A0AA43RIC7_9ACTN</name>
<keyword evidence="3" id="KW-0547">Nucleotide-binding</keyword>
<dbReference type="EMBL" id="JAUMVS010000014">
    <property type="protein sequence ID" value="MDO4841396.1"/>
    <property type="molecule type" value="Genomic_DNA"/>
</dbReference>
<dbReference type="GO" id="GO:0042626">
    <property type="term" value="F:ATPase-coupled transmembrane transporter activity"/>
    <property type="evidence" value="ECO:0007669"/>
    <property type="project" value="TreeGrafter"/>
</dbReference>
<feature type="domain" description="ABC transporter" evidence="5">
    <location>
        <begin position="32"/>
        <end position="237"/>
    </location>
</feature>
<comment type="caution">
    <text evidence="6">The sequence shown here is derived from an EMBL/GenBank/DDBJ whole genome shotgun (WGS) entry which is preliminary data.</text>
</comment>
<evidence type="ECO:0000313" key="6">
    <source>
        <dbReference type="EMBL" id="MDO4841396.1"/>
    </source>
</evidence>
<accession>A0AA43RIC7</accession>
<comment type="similarity">
    <text evidence="1">Belongs to the ABC transporter superfamily.</text>
</comment>
<dbReference type="InterPro" id="IPR050095">
    <property type="entry name" value="ECF_ABC_transporter_ATP-bd"/>
</dbReference>
<dbReference type="PANTHER" id="PTHR43553">
    <property type="entry name" value="HEAVY METAL TRANSPORTER"/>
    <property type="match status" value="1"/>
</dbReference>
<dbReference type="InterPro" id="IPR003439">
    <property type="entry name" value="ABC_transporter-like_ATP-bd"/>
</dbReference>
<dbReference type="PROSITE" id="PS50893">
    <property type="entry name" value="ABC_TRANSPORTER_2"/>
    <property type="match status" value="1"/>
</dbReference>
<dbReference type="CDD" id="cd03225">
    <property type="entry name" value="ABC_cobalt_CbiO_domain1"/>
    <property type="match status" value="1"/>
</dbReference>
<proteinExistence type="inferred from homology"/>
<keyword evidence="4 6" id="KW-0067">ATP-binding</keyword>
<gene>
    <name evidence="6" type="ORF">Q3982_01810</name>
</gene>
<evidence type="ECO:0000256" key="3">
    <source>
        <dbReference type="ARBA" id="ARBA00022741"/>
    </source>
</evidence>
<dbReference type="InterPro" id="IPR027417">
    <property type="entry name" value="P-loop_NTPase"/>
</dbReference>
<dbReference type="AlphaFoldDB" id="A0AA43RIC7"/>
<evidence type="ECO:0000256" key="2">
    <source>
        <dbReference type="ARBA" id="ARBA00022448"/>
    </source>
</evidence>